<proteinExistence type="predicted"/>
<gene>
    <name evidence="2" type="ORF">GCM10017559_06140</name>
</gene>
<dbReference type="Proteomes" id="UP001499930">
    <property type="component" value="Unassembled WGS sequence"/>
</dbReference>
<organism evidence="2 3">
    <name type="scientific">Streptosporangium longisporum</name>
    <dbReference type="NCBI Taxonomy" id="46187"/>
    <lineage>
        <taxon>Bacteria</taxon>
        <taxon>Bacillati</taxon>
        <taxon>Actinomycetota</taxon>
        <taxon>Actinomycetes</taxon>
        <taxon>Streptosporangiales</taxon>
        <taxon>Streptosporangiaceae</taxon>
        <taxon>Streptosporangium</taxon>
    </lineage>
</organism>
<comment type="caution">
    <text evidence="2">The sequence shown here is derived from an EMBL/GenBank/DDBJ whole genome shotgun (WGS) entry which is preliminary data.</text>
</comment>
<protein>
    <submittedName>
        <fullName evidence="2">Uncharacterized protein</fullName>
    </submittedName>
</protein>
<name>A0ABN3XQZ4_9ACTN</name>
<accession>A0ABN3XQZ4</accession>
<dbReference type="EMBL" id="BAAAWD010000003">
    <property type="protein sequence ID" value="GAA2988979.1"/>
    <property type="molecule type" value="Genomic_DNA"/>
</dbReference>
<evidence type="ECO:0000313" key="2">
    <source>
        <dbReference type="EMBL" id="GAA2988979.1"/>
    </source>
</evidence>
<sequence>MAGRPFAFPPASGPVPVPGTSGRAAIAGPAGCGGRHDIAAGERLIRPRNGPLPGQNGLMTTVVHLETFVDLDERHDDPRRVSVSATLSAVLDDGRRITLLDDRGWGSTGLWETTTAGEIEATALTVVGPDEPAEGGTREEAAAAYWTHLAAALRERGVAVGPDTLGSLPHAVVLADRLRGRMTTG</sequence>
<feature type="region of interest" description="Disordered" evidence="1">
    <location>
        <begin position="1"/>
        <end position="22"/>
    </location>
</feature>
<evidence type="ECO:0000256" key="1">
    <source>
        <dbReference type="SAM" id="MobiDB-lite"/>
    </source>
</evidence>
<keyword evidence="3" id="KW-1185">Reference proteome</keyword>
<feature type="compositionally biased region" description="Pro residues" evidence="1">
    <location>
        <begin position="7"/>
        <end position="17"/>
    </location>
</feature>
<reference evidence="2 3" key="1">
    <citation type="journal article" date="2019" name="Int. J. Syst. Evol. Microbiol.">
        <title>The Global Catalogue of Microorganisms (GCM) 10K type strain sequencing project: providing services to taxonomists for standard genome sequencing and annotation.</title>
        <authorList>
            <consortium name="The Broad Institute Genomics Platform"/>
            <consortium name="The Broad Institute Genome Sequencing Center for Infectious Disease"/>
            <person name="Wu L."/>
            <person name="Ma J."/>
        </authorList>
    </citation>
    <scope>NUCLEOTIDE SEQUENCE [LARGE SCALE GENOMIC DNA]</scope>
    <source>
        <strain evidence="2 3">JCM 3106</strain>
    </source>
</reference>
<evidence type="ECO:0000313" key="3">
    <source>
        <dbReference type="Proteomes" id="UP001499930"/>
    </source>
</evidence>